<reference evidence="2" key="1">
    <citation type="submission" date="2016-10" db="EMBL/GenBank/DDBJ databases">
        <authorList>
            <person name="Varghese N."/>
            <person name="Submissions S."/>
        </authorList>
    </citation>
    <scope>NUCLEOTIDE SEQUENCE [LARGE SCALE GENOMIC DNA]</scope>
    <source>
        <strain evidence="2">DSM 46838</strain>
    </source>
</reference>
<organism evidence="1 2">
    <name type="scientific">Blastococcus tunisiensis</name>
    <dbReference type="NCBI Taxonomy" id="1798228"/>
    <lineage>
        <taxon>Bacteria</taxon>
        <taxon>Bacillati</taxon>
        <taxon>Actinomycetota</taxon>
        <taxon>Actinomycetes</taxon>
        <taxon>Geodermatophilales</taxon>
        <taxon>Geodermatophilaceae</taxon>
        <taxon>Blastococcus</taxon>
    </lineage>
</organism>
<sequence>MTARRQLPPVRLLRAAVATAGTSHVHWFRWAGEEPYGNGSLYRCRCGEFRPGL</sequence>
<evidence type="ECO:0000313" key="2">
    <source>
        <dbReference type="Proteomes" id="UP000198589"/>
    </source>
</evidence>
<accession>A0A1I2JEA5</accession>
<proteinExistence type="predicted"/>
<gene>
    <name evidence="1" type="ORF">SAMN05216574_115124</name>
</gene>
<dbReference type="RefSeq" id="WP_175527328.1">
    <property type="nucleotide sequence ID" value="NZ_FOND01000015.1"/>
</dbReference>
<evidence type="ECO:0000313" key="1">
    <source>
        <dbReference type="EMBL" id="SFF51497.1"/>
    </source>
</evidence>
<protein>
    <submittedName>
        <fullName evidence="1">Uncharacterized protein</fullName>
    </submittedName>
</protein>
<name>A0A1I2JEA5_9ACTN</name>
<dbReference type="STRING" id="1798228.SAMN05216574_115124"/>
<keyword evidence="2" id="KW-1185">Reference proteome</keyword>
<dbReference type="EMBL" id="FOND01000015">
    <property type="protein sequence ID" value="SFF51497.1"/>
    <property type="molecule type" value="Genomic_DNA"/>
</dbReference>
<dbReference type="AlphaFoldDB" id="A0A1I2JEA5"/>
<dbReference type="Proteomes" id="UP000198589">
    <property type="component" value="Unassembled WGS sequence"/>
</dbReference>